<dbReference type="InterPro" id="IPR036390">
    <property type="entry name" value="WH_DNA-bd_sf"/>
</dbReference>
<protein>
    <submittedName>
        <fullName evidence="2">Uncharacterized protein</fullName>
    </submittedName>
</protein>
<organism evidence="2 3">
    <name type="scientific">Nocardia terpenica</name>
    <dbReference type="NCBI Taxonomy" id="455432"/>
    <lineage>
        <taxon>Bacteria</taxon>
        <taxon>Bacillati</taxon>
        <taxon>Actinomycetota</taxon>
        <taxon>Actinomycetes</taxon>
        <taxon>Mycobacteriales</taxon>
        <taxon>Nocardiaceae</taxon>
        <taxon>Nocardia</taxon>
    </lineage>
</organism>
<dbReference type="EMBL" id="CP046173">
    <property type="protein sequence ID" value="QIS17171.1"/>
    <property type="molecule type" value="Genomic_DNA"/>
</dbReference>
<feature type="compositionally biased region" description="Low complexity" evidence="1">
    <location>
        <begin position="120"/>
        <end position="145"/>
    </location>
</feature>
<name>A0A6G9YVP7_9NOCA</name>
<feature type="region of interest" description="Disordered" evidence="1">
    <location>
        <begin position="54"/>
        <end position="167"/>
    </location>
</feature>
<evidence type="ECO:0000256" key="1">
    <source>
        <dbReference type="SAM" id="MobiDB-lite"/>
    </source>
</evidence>
<sequence>MTAATAAATPTAEKLWAALRQGPGSTARELAESVGIGGSTARKLLVALERTGSAYRLEGEAGGSAQRPTDRWYVLHTPTAATAPAEQDPTGEADETVGDLAEPSEPTELAAPAEEPDTAPDPAEADTPAEPADTAAAADTAPDTEAAAEPEEAGQAEPETVEPVVKGKRMAPGALRAMVEEFLRDCAGREFGPTEIGRDLERSVGAVHKRYTIPAIEANA</sequence>
<dbReference type="SUPFAM" id="SSF46785">
    <property type="entry name" value="Winged helix' DNA-binding domain"/>
    <property type="match status" value="1"/>
</dbReference>
<dbReference type="AlphaFoldDB" id="A0A6G9YVP7"/>
<gene>
    <name evidence="2" type="ORF">F6W96_01415</name>
</gene>
<reference evidence="2 3" key="1">
    <citation type="journal article" date="2019" name="ACS Chem. Biol.">
        <title>Identification and Mobilization of a Cryptic Antibiotic Biosynthesis Gene Locus from a Human-Pathogenic Nocardia Isolate.</title>
        <authorList>
            <person name="Herisse M."/>
            <person name="Ishida K."/>
            <person name="Porter J.L."/>
            <person name="Howden B."/>
            <person name="Hertweck C."/>
            <person name="Stinear T.P."/>
            <person name="Pidot S.J."/>
        </authorList>
    </citation>
    <scope>NUCLEOTIDE SEQUENCE [LARGE SCALE GENOMIC DNA]</scope>
    <source>
        <strain evidence="2 3">AUSMDU00012715</strain>
    </source>
</reference>
<proteinExistence type="predicted"/>
<evidence type="ECO:0000313" key="2">
    <source>
        <dbReference type="EMBL" id="QIS17171.1"/>
    </source>
</evidence>
<accession>A0A6G9YVP7</accession>
<dbReference type="Proteomes" id="UP000500953">
    <property type="component" value="Chromosome"/>
</dbReference>
<feature type="compositionally biased region" description="Low complexity" evidence="1">
    <location>
        <begin position="101"/>
        <end position="113"/>
    </location>
</feature>
<evidence type="ECO:0000313" key="3">
    <source>
        <dbReference type="Proteomes" id="UP000500953"/>
    </source>
</evidence>
<dbReference type="RefSeq" id="WP_167484594.1">
    <property type="nucleotide sequence ID" value="NZ_CP046173.1"/>
</dbReference>